<dbReference type="Gene3D" id="3.30.420.10">
    <property type="entry name" value="Ribonuclease H-like superfamily/Ribonuclease H"/>
    <property type="match status" value="1"/>
</dbReference>
<dbReference type="Proteomes" id="UP001214854">
    <property type="component" value="Unassembled WGS sequence"/>
</dbReference>
<name>A0ABT5HNQ7_9CAUL</name>
<evidence type="ECO:0000313" key="3">
    <source>
        <dbReference type="Proteomes" id="UP001214854"/>
    </source>
</evidence>
<keyword evidence="3" id="KW-1185">Reference proteome</keyword>
<gene>
    <name evidence="2" type="ORF">PQU92_00285</name>
</gene>
<proteinExistence type="predicted"/>
<dbReference type="RefSeq" id="WP_272746216.1">
    <property type="nucleotide sequence ID" value="NZ_JAQQKX010000001.1"/>
</dbReference>
<evidence type="ECO:0000259" key="1">
    <source>
        <dbReference type="Pfam" id="PF00929"/>
    </source>
</evidence>
<keyword evidence="2" id="KW-0540">Nuclease</keyword>
<organism evidence="2 3">
    <name type="scientific">Asticcacaulis aquaticus</name>
    <dbReference type="NCBI Taxonomy" id="2984212"/>
    <lineage>
        <taxon>Bacteria</taxon>
        <taxon>Pseudomonadati</taxon>
        <taxon>Pseudomonadota</taxon>
        <taxon>Alphaproteobacteria</taxon>
        <taxon>Caulobacterales</taxon>
        <taxon>Caulobacteraceae</taxon>
        <taxon>Asticcacaulis</taxon>
    </lineage>
</organism>
<dbReference type="Pfam" id="PF00929">
    <property type="entry name" value="RNase_T"/>
    <property type="match status" value="1"/>
</dbReference>
<dbReference type="InterPro" id="IPR036397">
    <property type="entry name" value="RNaseH_sf"/>
</dbReference>
<comment type="caution">
    <text evidence="2">The sequence shown here is derived from an EMBL/GenBank/DDBJ whole genome shotgun (WGS) entry which is preliminary data.</text>
</comment>
<keyword evidence="2" id="KW-0378">Hydrolase</keyword>
<sequence length="179" mass="19902">MSLFIIDVEADGPCPGLFSMISLGCVRLDRELKTVFKAQFAPISEKWVPGALAVSHISREQHLAYPAPEKGMRVFGQFLETTSVGRPIFVSDNPAFDWQWVNYYFHAFCGENPFGHSARRIGDLYAGLEKDFSAASRWKALRKTKHTHDPLDDAMGNAEALIAISDRFGLKLPGLARTG</sequence>
<feature type="domain" description="Exonuclease" evidence="1">
    <location>
        <begin position="5"/>
        <end position="160"/>
    </location>
</feature>
<dbReference type="InterPro" id="IPR012337">
    <property type="entry name" value="RNaseH-like_sf"/>
</dbReference>
<dbReference type="GO" id="GO:0004527">
    <property type="term" value="F:exonuclease activity"/>
    <property type="evidence" value="ECO:0007669"/>
    <property type="project" value="UniProtKB-KW"/>
</dbReference>
<evidence type="ECO:0000313" key="2">
    <source>
        <dbReference type="EMBL" id="MDC7681701.1"/>
    </source>
</evidence>
<reference evidence="2 3" key="1">
    <citation type="submission" date="2023-01" db="EMBL/GenBank/DDBJ databases">
        <title>Novel species of the genus Asticcacaulis isolated from rivers.</title>
        <authorList>
            <person name="Lu H."/>
        </authorList>
    </citation>
    <scope>NUCLEOTIDE SEQUENCE [LARGE SCALE GENOMIC DNA]</scope>
    <source>
        <strain evidence="2 3">BYS171W</strain>
    </source>
</reference>
<dbReference type="InterPro" id="IPR013520">
    <property type="entry name" value="Ribonucl_H"/>
</dbReference>
<dbReference type="SUPFAM" id="SSF53098">
    <property type="entry name" value="Ribonuclease H-like"/>
    <property type="match status" value="1"/>
</dbReference>
<protein>
    <submittedName>
        <fullName evidence="2">Exonuclease domain-containing protein</fullName>
    </submittedName>
</protein>
<dbReference type="EMBL" id="JAQQKX010000001">
    <property type="protein sequence ID" value="MDC7681701.1"/>
    <property type="molecule type" value="Genomic_DNA"/>
</dbReference>
<keyword evidence="2" id="KW-0269">Exonuclease</keyword>
<accession>A0ABT5HNQ7</accession>